<gene>
    <name evidence="3 5" type="ORF">BDZ99DRAFT_483988</name>
</gene>
<reference evidence="5" key="2">
    <citation type="submission" date="2020-04" db="EMBL/GenBank/DDBJ databases">
        <authorList>
            <consortium name="NCBI Genome Project"/>
        </authorList>
    </citation>
    <scope>NUCLEOTIDE SEQUENCE</scope>
    <source>
        <strain evidence="5">CBS 304.34</strain>
    </source>
</reference>
<dbReference type="PRINTS" id="PR00081">
    <property type="entry name" value="GDHRDH"/>
</dbReference>
<evidence type="ECO:0000256" key="2">
    <source>
        <dbReference type="ARBA" id="ARBA00023002"/>
    </source>
</evidence>
<dbReference type="AlphaFoldDB" id="A0A6A6Z9E7"/>
<evidence type="ECO:0000313" key="3">
    <source>
        <dbReference type="EMBL" id="KAF2816905.1"/>
    </source>
</evidence>
<name>A0A6A6Z9E7_9PEZI</name>
<dbReference type="Proteomes" id="UP000504636">
    <property type="component" value="Unplaced"/>
</dbReference>
<accession>A0A6A6Z9E7</accession>
<dbReference type="Gene3D" id="3.40.50.720">
    <property type="entry name" value="NAD(P)-binding Rossmann-like Domain"/>
    <property type="match status" value="1"/>
</dbReference>
<sequence>MTEVRIKESDLDSLKNQVVVITGGSSGIGLATVQLLLKLGAKVVVGDINPPPEPEAAHVTFLKTDVASFAEQSALFKRALEVHGVINHVFANAGVAKTTSLLDDELDDDGNLKAPDLITYNVNLIGCMYTTRLGVFYLKKNPKGGSIVVTGSASSYQGFSVVDYCTAKHGVLGLTRSVTAHLPPTLNIRINCLAPDWTDTSLVRGVDFHLLGVPVQNSKAVALSAALCMADGTRKGQVIYSREGRYTELESGYRPWLVKQTGGDTMFEFEEAMGRLLMKGKEAADAEAGAEGGVRVVEDGGI</sequence>
<evidence type="ECO:0000313" key="5">
    <source>
        <dbReference type="RefSeq" id="XP_033583869.1"/>
    </source>
</evidence>
<protein>
    <submittedName>
        <fullName evidence="3 5">Oxidoreductase,short chain dehydrogenase</fullName>
    </submittedName>
</protein>
<dbReference type="InterPro" id="IPR002347">
    <property type="entry name" value="SDR_fam"/>
</dbReference>
<dbReference type="SUPFAM" id="SSF51735">
    <property type="entry name" value="NAD(P)-binding Rossmann-fold domains"/>
    <property type="match status" value="1"/>
</dbReference>
<proteinExistence type="inferred from homology"/>
<dbReference type="InterPro" id="IPR036291">
    <property type="entry name" value="NAD(P)-bd_dom_sf"/>
</dbReference>
<evidence type="ECO:0000256" key="1">
    <source>
        <dbReference type="ARBA" id="ARBA00006484"/>
    </source>
</evidence>
<dbReference type="PANTHER" id="PTHR43180">
    <property type="entry name" value="3-OXOACYL-(ACYL-CARRIER-PROTEIN) REDUCTASE (AFU_ORTHOLOGUE AFUA_6G11210)"/>
    <property type="match status" value="1"/>
</dbReference>
<dbReference type="OrthoDB" id="37659at2759"/>
<dbReference type="RefSeq" id="XP_033583869.1">
    <property type="nucleotide sequence ID" value="XM_033722619.1"/>
</dbReference>
<evidence type="ECO:0000313" key="4">
    <source>
        <dbReference type="Proteomes" id="UP000504636"/>
    </source>
</evidence>
<reference evidence="3 5" key="1">
    <citation type="journal article" date="2020" name="Stud. Mycol.">
        <title>101 Dothideomycetes genomes: a test case for predicting lifestyles and emergence of pathogens.</title>
        <authorList>
            <person name="Haridas S."/>
            <person name="Albert R."/>
            <person name="Binder M."/>
            <person name="Bloem J."/>
            <person name="Labutti K."/>
            <person name="Salamov A."/>
            <person name="Andreopoulos B."/>
            <person name="Baker S."/>
            <person name="Barry K."/>
            <person name="Bills G."/>
            <person name="Bluhm B."/>
            <person name="Cannon C."/>
            <person name="Castanera R."/>
            <person name="Culley D."/>
            <person name="Daum C."/>
            <person name="Ezra D."/>
            <person name="Gonzalez J."/>
            <person name="Henrissat B."/>
            <person name="Kuo A."/>
            <person name="Liang C."/>
            <person name="Lipzen A."/>
            <person name="Lutzoni F."/>
            <person name="Magnuson J."/>
            <person name="Mondo S."/>
            <person name="Nolan M."/>
            <person name="Ohm R."/>
            <person name="Pangilinan J."/>
            <person name="Park H.-J."/>
            <person name="Ramirez L."/>
            <person name="Alfaro M."/>
            <person name="Sun H."/>
            <person name="Tritt A."/>
            <person name="Yoshinaga Y."/>
            <person name="Zwiers L.-H."/>
            <person name="Turgeon B."/>
            <person name="Goodwin S."/>
            <person name="Spatafora J."/>
            <person name="Crous P."/>
            <person name="Grigoriev I."/>
        </authorList>
    </citation>
    <scope>NUCLEOTIDE SEQUENCE</scope>
    <source>
        <strain evidence="3 5">CBS 304.34</strain>
    </source>
</reference>
<dbReference type="Pfam" id="PF00106">
    <property type="entry name" value="adh_short"/>
    <property type="match status" value="1"/>
</dbReference>
<keyword evidence="4" id="KW-1185">Reference proteome</keyword>
<dbReference type="GO" id="GO:0016491">
    <property type="term" value="F:oxidoreductase activity"/>
    <property type="evidence" value="ECO:0007669"/>
    <property type="project" value="UniProtKB-KW"/>
</dbReference>
<comment type="similarity">
    <text evidence="1">Belongs to the short-chain dehydrogenases/reductases (SDR) family.</text>
</comment>
<dbReference type="PANTHER" id="PTHR43180:SF11">
    <property type="entry name" value="NAD(P)-BINDING PROTEIN"/>
    <property type="match status" value="1"/>
</dbReference>
<organism evidence="3">
    <name type="scientific">Mytilinidion resinicola</name>
    <dbReference type="NCBI Taxonomy" id="574789"/>
    <lineage>
        <taxon>Eukaryota</taxon>
        <taxon>Fungi</taxon>
        <taxon>Dikarya</taxon>
        <taxon>Ascomycota</taxon>
        <taxon>Pezizomycotina</taxon>
        <taxon>Dothideomycetes</taxon>
        <taxon>Pleosporomycetidae</taxon>
        <taxon>Mytilinidiales</taxon>
        <taxon>Mytilinidiaceae</taxon>
        <taxon>Mytilinidion</taxon>
    </lineage>
</organism>
<dbReference type="EMBL" id="MU003692">
    <property type="protein sequence ID" value="KAF2816905.1"/>
    <property type="molecule type" value="Genomic_DNA"/>
</dbReference>
<keyword evidence="2" id="KW-0560">Oxidoreductase</keyword>
<dbReference type="GeneID" id="54463512"/>
<reference evidence="5" key="3">
    <citation type="submission" date="2025-04" db="UniProtKB">
        <authorList>
            <consortium name="RefSeq"/>
        </authorList>
    </citation>
    <scope>IDENTIFICATION</scope>
    <source>
        <strain evidence="5">CBS 304.34</strain>
    </source>
</reference>